<sequence length="141" mass="14381">MLVGVVSAVIAVLLSALAGAPAHADPLPQLTPIGTTLNTFGEAKFCAGAIDVALEAAPARPGHVLAHVTPRGYLGGPCGNHVRFGWLGSAGLRTDDVYVQTGAGPGRTVTADLWVGTGPAKVMAGSWPLQGNFAEWYLLVP</sequence>
<dbReference type="EMBL" id="QQBC01000001">
    <property type="protein sequence ID" value="RDI68937.1"/>
    <property type="molecule type" value="Genomic_DNA"/>
</dbReference>
<name>A0A370IDZ2_9NOCA</name>
<keyword evidence="3" id="KW-1185">Reference proteome</keyword>
<keyword evidence="1" id="KW-0732">Signal</keyword>
<dbReference type="Proteomes" id="UP000254869">
    <property type="component" value="Unassembled WGS sequence"/>
</dbReference>
<accession>A0A370IDZ2</accession>
<evidence type="ECO:0000313" key="3">
    <source>
        <dbReference type="Proteomes" id="UP000254869"/>
    </source>
</evidence>
<evidence type="ECO:0000313" key="2">
    <source>
        <dbReference type="EMBL" id="RDI68937.1"/>
    </source>
</evidence>
<evidence type="ECO:0008006" key="4">
    <source>
        <dbReference type="Google" id="ProtNLM"/>
    </source>
</evidence>
<gene>
    <name evidence="2" type="ORF">DFR76_101473</name>
</gene>
<protein>
    <recommendedName>
        <fullName evidence="4">LppP/LprE lipoprotein</fullName>
    </recommendedName>
</protein>
<dbReference type="AlphaFoldDB" id="A0A370IDZ2"/>
<feature type="signal peptide" evidence="1">
    <location>
        <begin position="1"/>
        <end position="24"/>
    </location>
</feature>
<feature type="chain" id="PRO_5016728257" description="LppP/LprE lipoprotein" evidence="1">
    <location>
        <begin position="25"/>
        <end position="141"/>
    </location>
</feature>
<organism evidence="2 3">
    <name type="scientific">Nocardia pseudobrasiliensis</name>
    <dbReference type="NCBI Taxonomy" id="45979"/>
    <lineage>
        <taxon>Bacteria</taxon>
        <taxon>Bacillati</taxon>
        <taxon>Actinomycetota</taxon>
        <taxon>Actinomycetes</taxon>
        <taxon>Mycobacteriales</taxon>
        <taxon>Nocardiaceae</taxon>
        <taxon>Nocardia</taxon>
    </lineage>
</organism>
<evidence type="ECO:0000256" key="1">
    <source>
        <dbReference type="SAM" id="SignalP"/>
    </source>
</evidence>
<reference evidence="2 3" key="1">
    <citation type="submission" date="2018-07" db="EMBL/GenBank/DDBJ databases">
        <title>Genomic Encyclopedia of Type Strains, Phase IV (KMG-IV): sequencing the most valuable type-strain genomes for metagenomic binning, comparative biology and taxonomic classification.</title>
        <authorList>
            <person name="Goeker M."/>
        </authorList>
    </citation>
    <scope>NUCLEOTIDE SEQUENCE [LARGE SCALE GENOMIC DNA]</scope>
    <source>
        <strain evidence="2 3">DSM 44290</strain>
    </source>
</reference>
<proteinExistence type="predicted"/>
<comment type="caution">
    <text evidence="2">The sequence shown here is derived from an EMBL/GenBank/DDBJ whole genome shotgun (WGS) entry which is preliminary data.</text>
</comment>